<dbReference type="GO" id="GO:0046872">
    <property type="term" value="F:metal ion binding"/>
    <property type="evidence" value="ECO:0007669"/>
    <property type="project" value="UniProtKB-KW"/>
</dbReference>
<proteinExistence type="predicted"/>
<evidence type="ECO:0000256" key="2">
    <source>
        <dbReference type="ARBA" id="ARBA00022723"/>
    </source>
</evidence>
<evidence type="ECO:0000256" key="5">
    <source>
        <dbReference type="ARBA" id="ARBA00023014"/>
    </source>
</evidence>
<accession>A0A3S9UY79</accession>
<dbReference type="PANTHER" id="PTHR43498">
    <property type="entry name" value="FERREDOXIN:COB-COM HETERODISULFIDE REDUCTASE SUBUNIT A"/>
    <property type="match status" value="1"/>
</dbReference>
<gene>
    <name evidence="6" type="ORF">EI981_12930</name>
</gene>
<evidence type="ECO:0000313" key="7">
    <source>
        <dbReference type="Proteomes" id="UP000270678"/>
    </source>
</evidence>
<dbReference type="Proteomes" id="UP000270678">
    <property type="component" value="Chromosome"/>
</dbReference>
<keyword evidence="2" id="KW-0479">Metal-binding</keyword>
<evidence type="ECO:0000313" key="6">
    <source>
        <dbReference type="EMBL" id="AZS15276.1"/>
    </source>
</evidence>
<dbReference type="GO" id="GO:0051539">
    <property type="term" value="F:4 iron, 4 sulfur cluster binding"/>
    <property type="evidence" value="ECO:0007669"/>
    <property type="project" value="UniProtKB-KW"/>
</dbReference>
<dbReference type="SUPFAM" id="SSF51905">
    <property type="entry name" value="FAD/NAD(P)-binding domain"/>
    <property type="match status" value="1"/>
</dbReference>
<dbReference type="PANTHER" id="PTHR43498:SF1">
    <property type="entry name" value="COB--COM HETERODISULFIDE REDUCTASE IRON-SULFUR SUBUNIT A"/>
    <property type="match status" value="1"/>
</dbReference>
<dbReference type="OrthoDB" id="9759982at2"/>
<keyword evidence="7" id="KW-1185">Reference proteome</keyword>
<keyword evidence="5" id="KW-0411">Iron-sulfur</keyword>
<dbReference type="KEGG" id="plut:EI981_12930"/>
<organism evidence="6 7">
    <name type="scientific">Paenibacillus lutimineralis</name>
    <dbReference type="NCBI Taxonomy" id="2707005"/>
    <lineage>
        <taxon>Bacteria</taxon>
        <taxon>Bacillati</taxon>
        <taxon>Bacillota</taxon>
        <taxon>Bacilli</taxon>
        <taxon>Bacillales</taxon>
        <taxon>Paenibacillaceae</taxon>
        <taxon>Paenibacillus</taxon>
    </lineage>
</organism>
<keyword evidence="1" id="KW-0004">4Fe-4S</keyword>
<dbReference type="GO" id="GO:0016491">
    <property type="term" value="F:oxidoreductase activity"/>
    <property type="evidence" value="ECO:0007669"/>
    <property type="project" value="UniProtKB-KW"/>
</dbReference>
<reference evidence="7" key="1">
    <citation type="submission" date="2018-12" db="EMBL/GenBank/DDBJ databases">
        <title>Complete genome sequence of Paenibacillus sp. MBLB1234.</title>
        <authorList>
            <person name="Nam Y.-D."/>
            <person name="Kang J."/>
            <person name="Chung W.-H."/>
            <person name="Park Y.S."/>
        </authorList>
    </citation>
    <scope>NUCLEOTIDE SEQUENCE [LARGE SCALE GENOMIC DNA]</scope>
    <source>
        <strain evidence="7">MBLB1234</strain>
    </source>
</reference>
<sequence length="479" mass="53067">MAASSIAVPHNGCWQVGFPQRERSYTFRRYNDMNKESYDFDMIIAGAGVGGISAALAAARLQMKVLLLEQAGEVGGTGVFSSVSLICNFRDSWGGPITSGIHRELFPASYTHYNEKLVPTYDERELKAAYERLLASEPTLTLWTNCKVFQVDTKDGRIVRLHLQGSRTTTVTAKIYLDATADGNLSALAGLEYKLGREGDGRLQSATATFKVSGVDCSRLKEPDIRQWSAIHSLRRELLPYYLDRKAAGLTNNPRQSITCFPYPDGESLLFNSTSVLDVDPTRPETVIRGKEEGVRQAQELFEAIRQHPAFHHAKLEYIAPKLGVREGRRIVGEYELTAEDCLESRRFEDMVAACAYSLDIHSPDGGASRLESIPEPGYYHIPYRSLIPKGCTNLLLSSRCISGTHEAHSSYRIMASVSAIGEAAGTAAALYVFQGLQDVRQVKSPHIRFILQLRGQFVEGEVERIPMPASPVWAEETP</sequence>
<dbReference type="Pfam" id="PF12831">
    <property type="entry name" value="FAD_oxidored"/>
    <property type="match status" value="1"/>
</dbReference>
<dbReference type="AlphaFoldDB" id="A0A3S9UY79"/>
<dbReference type="InterPro" id="IPR039650">
    <property type="entry name" value="HdrA-like"/>
</dbReference>
<dbReference type="InterPro" id="IPR036188">
    <property type="entry name" value="FAD/NAD-bd_sf"/>
</dbReference>
<keyword evidence="4" id="KW-0408">Iron</keyword>
<evidence type="ECO:0000256" key="1">
    <source>
        <dbReference type="ARBA" id="ARBA00022485"/>
    </source>
</evidence>
<protein>
    <submittedName>
        <fullName evidence="6">FAD-dependent oxidoreductase</fullName>
    </submittedName>
</protein>
<dbReference type="Gene3D" id="3.50.50.60">
    <property type="entry name" value="FAD/NAD(P)-binding domain"/>
    <property type="match status" value="1"/>
</dbReference>
<evidence type="ECO:0000256" key="4">
    <source>
        <dbReference type="ARBA" id="ARBA00023004"/>
    </source>
</evidence>
<dbReference type="EMBL" id="CP034346">
    <property type="protein sequence ID" value="AZS15276.1"/>
    <property type="molecule type" value="Genomic_DNA"/>
</dbReference>
<name>A0A3S9UY79_9BACL</name>
<evidence type="ECO:0000256" key="3">
    <source>
        <dbReference type="ARBA" id="ARBA00023002"/>
    </source>
</evidence>
<keyword evidence="3" id="KW-0560">Oxidoreductase</keyword>